<sequence length="39" mass="4668">MLKYRPRFDTLNTTVLHFLSQPIIKGKKIIENLISFFFP</sequence>
<organism evidence="1">
    <name type="scientific">Rhizophora mucronata</name>
    <name type="common">Asiatic mangrove</name>
    <dbReference type="NCBI Taxonomy" id="61149"/>
    <lineage>
        <taxon>Eukaryota</taxon>
        <taxon>Viridiplantae</taxon>
        <taxon>Streptophyta</taxon>
        <taxon>Embryophyta</taxon>
        <taxon>Tracheophyta</taxon>
        <taxon>Spermatophyta</taxon>
        <taxon>Magnoliopsida</taxon>
        <taxon>eudicotyledons</taxon>
        <taxon>Gunneridae</taxon>
        <taxon>Pentapetalae</taxon>
        <taxon>rosids</taxon>
        <taxon>fabids</taxon>
        <taxon>Malpighiales</taxon>
        <taxon>Rhizophoraceae</taxon>
        <taxon>Rhizophora</taxon>
    </lineage>
</organism>
<dbReference type="AlphaFoldDB" id="A0A2P2PL01"/>
<proteinExistence type="predicted"/>
<name>A0A2P2PL01_RHIMU</name>
<evidence type="ECO:0000313" key="1">
    <source>
        <dbReference type="EMBL" id="MBX55361.1"/>
    </source>
</evidence>
<reference evidence="1" key="1">
    <citation type="submission" date="2018-02" db="EMBL/GenBank/DDBJ databases">
        <title>Rhizophora mucronata_Transcriptome.</title>
        <authorList>
            <person name="Meera S.P."/>
            <person name="Sreeshan A."/>
            <person name="Augustine A."/>
        </authorList>
    </citation>
    <scope>NUCLEOTIDE SEQUENCE</scope>
    <source>
        <tissue evidence="1">Leaf</tissue>
    </source>
</reference>
<protein>
    <submittedName>
        <fullName evidence="1">Uncharacterized protein</fullName>
    </submittedName>
</protein>
<dbReference type="EMBL" id="GGEC01074877">
    <property type="protein sequence ID" value="MBX55361.1"/>
    <property type="molecule type" value="Transcribed_RNA"/>
</dbReference>
<accession>A0A2P2PL01</accession>